<dbReference type="SUPFAM" id="SSF55961">
    <property type="entry name" value="Bet v1-like"/>
    <property type="match status" value="1"/>
</dbReference>
<dbReference type="RefSeq" id="WP_272736872.1">
    <property type="nucleotide sequence ID" value="NZ_CP116942.1"/>
</dbReference>
<evidence type="ECO:0000313" key="2">
    <source>
        <dbReference type="EMBL" id="WCO67350.1"/>
    </source>
</evidence>
<sequence length="137" mass="15441">MASVLETVDVDVPVEDAYALWSQVERWPDFLPHVERVARIDDTTFHWWLRVAGADEGFTAELTEVRPGERIAWRTVEGVEHAGVVTFHHLDDGHSRVALQIEYEPEGFLQVLGALTNLDDVLAGYDLGRFKAEVEGI</sequence>
<dbReference type="InterPro" id="IPR023393">
    <property type="entry name" value="START-like_dom_sf"/>
</dbReference>
<dbReference type="AlphaFoldDB" id="A0AAE9Y651"/>
<dbReference type="PANTHER" id="PTHR33824">
    <property type="entry name" value="POLYKETIDE CYCLASE/DEHYDRASE AND LIPID TRANSPORT SUPERFAMILY PROTEIN"/>
    <property type="match status" value="1"/>
</dbReference>
<dbReference type="InterPro" id="IPR005031">
    <property type="entry name" value="COQ10_START"/>
</dbReference>
<evidence type="ECO:0000313" key="3">
    <source>
        <dbReference type="Proteomes" id="UP001216390"/>
    </source>
</evidence>
<name>A0AAE9Y651_9ACTN</name>
<reference evidence="2" key="1">
    <citation type="submission" date="2023-01" db="EMBL/GenBank/DDBJ databases">
        <title>The diversity of Class Acidimicrobiia in South China Sea sediment environments and the proposal of Iamia marina sp. nov., a novel species of the genus Iamia.</title>
        <authorList>
            <person name="He Y."/>
            <person name="Tian X."/>
        </authorList>
    </citation>
    <scope>NUCLEOTIDE SEQUENCE</scope>
    <source>
        <strain evidence="2">DSM 19957</strain>
    </source>
</reference>
<dbReference type="KEGG" id="ima:PO878_01280"/>
<proteinExistence type="predicted"/>
<keyword evidence="3" id="KW-1185">Reference proteome</keyword>
<dbReference type="Proteomes" id="UP001216390">
    <property type="component" value="Chromosome"/>
</dbReference>
<accession>A0AAE9Y651</accession>
<dbReference type="Gene3D" id="3.30.530.20">
    <property type="match status" value="1"/>
</dbReference>
<dbReference type="PANTHER" id="PTHR33824:SF7">
    <property type="entry name" value="POLYKETIDE CYCLASE_DEHYDRASE AND LIPID TRANSPORT SUPERFAMILY PROTEIN"/>
    <property type="match status" value="1"/>
</dbReference>
<protein>
    <submittedName>
        <fullName evidence="2">SRPBCC family protein</fullName>
    </submittedName>
</protein>
<evidence type="ECO:0000259" key="1">
    <source>
        <dbReference type="Pfam" id="PF03364"/>
    </source>
</evidence>
<dbReference type="EMBL" id="CP116942">
    <property type="protein sequence ID" value="WCO67350.1"/>
    <property type="molecule type" value="Genomic_DNA"/>
</dbReference>
<dbReference type="InterPro" id="IPR047137">
    <property type="entry name" value="ORF3"/>
</dbReference>
<feature type="domain" description="Coenzyme Q-binding protein COQ10 START" evidence="1">
    <location>
        <begin position="10"/>
        <end position="116"/>
    </location>
</feature>
<dbReference type="Pfam" id="PF03364">
    <property type="entry name" value="Polyketide_cyc"/>
    <property type="match status" value="1"/>
</dbReference>
<organism evidence="2 3">
    <name type="scientific">Iamia majanohamensis</name>
    <dbReference type="NCBI Taxonomy" id="467976"/>
    <lineage>
        <taxon>Bacteria</taxon>
        <taxon>Bacillati</taxon>
        <taxon>Actinomycetota</taxon>
        <taxon>Acidimicrobiia</taxon>
        <taxon>Acidimicrobiales</taxon>
        <taxon>Iamiaceae</taxon>
        <taxon>Iamia</taxon>
    </lineage>
</organism>
<dbReference type="CDD" id="cd07817">
    <property type="entry name" value="SRPBCC_8"/>
    <property type="match status" value="1"/>
</dbReference>
<gene>
    <name evidence="2" type="ORF">PO878_01280</name>
</gene>